<sequence length="106" mass="12023">MSLAADLATDLVADVTDDLLVKPMVSYTSATPSATPSVKNPSKIRYPSVTSVKHPLPIRQILYNKEKIITKLDNFWQQQIPGNRQLRVINHEEKFSTKFKPSTIYH</sequence>
<organism evidence="1 2">
    <name type="scientific">Limnofasciculus baicalensis BBK-W-15</name>
    <dbReference type="NCBI Taxonomy" id="2699891"/>
    <lineage>
        <taxon>Bacteria</taxon>
        <taxon>Bacillati</taxon>
        <taxon>Cyanobacteriota</taxon>
        <taxon>Cyanophyceae</taxon>
        <taxon>Coleofasciculales</taxon>
        <taxon>Coleofasciculaceae</taxon>
        <taxon>Limnofasciculus</taxon>
        <taxon>Limnofasciculus baicalensis</taxon>
    </lineage>
</organism>
<evidence type="ECO:0000313" key="1">
    <source>
        <dbReference type="EMBL" id="MCP2727018.1"/>
    </source>
</evidence>
<dbReference type="RefSeq" id="WP_254009835.1">
    <property type="nucleotide sequence ID" value="NZ_JAMZMM010000004.1"/>
</dbReference>
<proteinExistence type="predicted"/>
<evidence type="ECO:0000313" key="2">
    <source>
        <dbReference type="Proteomes" id="UP001204953"/>
    </source>
</evidence>
<dbReference type="Proteomes" id="UP001204953">
    <property type="component" value="Unassembled WGS sequence"/>
</dbReference>
<gene>
    <name evidence="1" type="ORF">NJ959_00820</name>
</gene>
<keyword evidence="2" id="KW-1185">Reference proteome</keyword>
<accession>A0AAE3KLU2</accession>
<comment type="caution">
    <text evidence="1">The sequence shown here is derived from an EMBL/GenBank/DDBJ whole genome shotgun (WGS) entry which is preliminary data.</text>
</comment>
<dbReference type="AlphaFoldDB" id="A0AAE3KLU2"/>
<reference evidence="1" key="1">
    <citation type="submission" date="2022-06" db="EMBL/GenBank/DDBJ databases">
        <title>New cyanobacteria of genus Symplocastrum in benthos of Lake Baikal.</title>
        <authorList>
            <person name="Sorokovikova E."/>
            <person name="Tikhonova I."/>
            <person name="Krasnopeev A."/>
            <person name="Evseev P."/>
            <person name="Gladkikh A."/>
            <person name="Belykh O."/>
        </authorList>
    </citation>
    <scope>NUCLEOTIDE SEQUENCE</scope>
    <source>
        <strain evidence="1">BBK-W-15</strain>
    </source>
</reference>
<name>A0AAE3KLU2_9CYAN</name>
<dbReference type="EMBL" id="JAMZMM010000004">
    <property type="protein sequence ID" value="MCP2727018.1"/>
    <property type="molecule type" value="Genomic_DNA"/>
</dbReference>
<protein>
    <submittedName>
        <fullName evidence="1">Uncharacterized protein</fullName>
    </submittedName>
</protein>